<dbReference type="PROSITE" id="PS51257">
    <property type="entry name" value="PROKAR_LIPOPROTEIN"/>
    <property type="match status" value="1"/>
</dbReference>
<reference evidence="2 3" key="1">
    <citation type="submission" date="2020-05" db="EMBL/GenBank/DDBJ databases">
        <title>Draft genome of Flavobacterium sp. IMCC34852.</title>
        <authorList>
            <person name="Song J."/>
            <person name="Cho J.-C."/>
        </authorList>
    </citation>
    <scope>NUCLEOTIDE SEQUENCE [LARGE SCALE GENOMIC DNA]</scope>
    <source>
        <strain evidence="2 3">IMCC34852</strain>
    </source>
</reference>
<accession>A0A7Y3R8U7</accession>
<name>A0A7Y3R8U7_9FLAO</name>
<protein>
    <recommendedName>
        <fullName evidence="4">DUF4843 domain-containing protein</fullName>
    </recommendedName>
</protein>
<feature type="signal peptide" evidence="1">
    <location>
        <begin position="1"/>
        <end position="19"/>
    </location>
</feature>
<feature type="chain" id="PRO_5031012994" description="DUF4843 domain-containing protein" evidence="1">
    <location>
        <begin position="20"/>
        <end position="271"/>
    </location>
</feature>
<dbReference type="EMBL" id="JABEVX010000003">
    <property type="protein sequence ID" value="NNT72012.1"/>
    <property type="molecule type" value="Genomic_DNA"/>
</dbReference>
<comment type="caution">
    <text evidence="2">The sequence shown here is derived from an EMBL/GenBank/DDBJ whole genome shotgun (WGS) entry which is preliminary data.</text>
</comment>
<gene>
    <name evidence="2" type="ORF">HKT18_07270</name>
</gene>
<evidence type="ECO:0000313" key="3">
    <source>
        <dbReference type="Proteomes" id="UP000536509"/>
    </source>
</evidence>
<dbReference type="RefSeq" id="WP_171222196.1">
    <property type="nucleotide sequence ID" value="NZ_CP121446.1"/>
</dbReference>
<evidence type="ECO:0000256" key="1">
    <source>
        <dbReference type="SAM" id="SignalP"/>
    </source>
</evidence>
<evidence type="ECO:0000313" key="2">
    <source>
        <dbReference type="EMBL" id="NNT72012.1"/>
    </source>
</evidence>
<dbReference type="Proteomes" id="UP000536509">
    <property type="component" value="Unassembled WGS sequence"/>
</dbReference>
<dbReference type="InterPro" id="IPR038081">
    <property type="entry name" value="CalX-like_sf"/>
</dbReference>
<dbReference type="AlphaFoldDB" id="A0A7Y3R8U7"/>
<keyword evidence="1" id="KW-0732">Signal</keyword>
<dbReference type="Gene3D" id="2.60.40.2030">
    <property type="match status" value="1"/>
</dbReference>
<dbReference type="SUPFAM" id="SSF141072">
    <property type="entry name" value="CalX-like"/>
    <property type="match status" value="1"/>
</dbReference>
<proteinExistence type="predicted"/>
<evidence type="ECO:0008006" key="4">
    <source>
        <dbReference type="Google" id="ProtNLM"/>
    </source>
</evidence>
<keyword evidence="3" id="KW-1185">Reference proteome</keyword>
<sequence length="271" mass="29378">MKKIKLLSLVALFSAAAFTSCTDDDKGERVYKGDALLNFHNGVSKDVFVFSGTGFTEIDIDYGVVKAVSGTNTVTMVVDTETSTAVEGVDFTIINGTDELVDGETTGQFKVRFLEDGAVQTGKVVNFKLSSSSLESAVFNNTYTVNVSLSCDISAFVGDFDATTWWLGTSTHAVAVGPSANTIQINDFWEDNASAPNFVLSYNDSFIVTFAEQNTGYFVAQYNGYIWARMSTDASQVSSFNPCTRTMTVYVNYYIPGVGSYGNKQEVFTGI</sequence>
<organism evidence="2 3">
    <name type="scientific">Flavobacterium rivulicola</name>
    <dbReference type="NCBI Taxonomy" id="2732161"/>
    <lineage>
        <taxon>Bacteria</taxon>
        <taxon>Pseudomonadati</taxon>
        <taxon>Bacteroidota</taxon>
        <taxon>Flavobacteriia</taxon>
        <taxon>Flavobacteriales</taxon>
        <taxon>Flavobacteriaceae</taxon>
        <taxon>Flavobacterium</taxon>
    </lineage>
</organism>